<organism evidence="3 4">
    <name type="scientific">Paramarasmius palmivorus</name>
    <dbReference type="NCBI Taxonomy" id="297713"/>
    <lineage>
        <taxon>Eukaryota</taxon>
        <taxon>Fungi</taxon>
        <taxon>Dikarya</taxon>
        <taxon>Basidiomycota</taxon>
        <taxon>Agaricomycotina</taxon>
        <taxon>Agaricomycetes</taxon>
        <taxon>Agaricomycetidae</taxon>
        <taxon>Agaricales</taxon>
        <taxon>Marasmiineae</taxon>
        <taxon>Marasmiaceae</taxon>
        <taxon>Paramarasmius</taxon>
    </lineage>
</organism>
<keyword evidence="2" id="KW-1133">Transmembrane helix</keyword>
<feature type="transmembrane region" description="Helical" evidence="2">
    <location>
        <begin position="36"/>
        <end position="57"/>
    </location>
</feature>
<feature type="transmembrane region" description="Helical" evidence="2">
    <location>
        <begin position="603"/>
        <end position="624"/>
    </location>
</feature>
<feature type="region of interest" description="Disordered" evidence="1">
    <location>
        <begin position="1"/>
        <end position="28"/>
    </location>
</feature>
<dbReference type="AlphaFoldDB" id="A0AAW0BN48"/>
<keyword evidence="2" id="KW-0812">Transmembrane</keyword>
<dbReference type="EMBL" id="JAYKXP010000100">
    <property type="protein sequence ID" value="KAK7026808.1"/>
    <property type="molecule type" value="Genomic_DNA"/>
</dbReference>
<dbReference type="Proteomes" id="UP001383192">
    <property type="component" value="Unassembled WGS sequence"/>
</dbReference>
<feature type="transmembrane region" description="Helical" evidence="2">
    <location>
        <begin position="676"/>
        <end position="697"/>
    </location>
</feature>
<sequence length="741" mass="83823">MSLLEKPRDSATNSTLQFDPGLAPPTRRKQSGCRIICKYILWTIVLFVAGSLLVLLADMGRDLVNSTIRFAHTSVYQNETWEEVVANGRQNIVVRPLVDEGQTFDIVITVWVRRTEEEQDSRLPAGAGDTQHQSDSEAVKNQWNSHEQAIYSGVAFRKVQLKDKNVAAEIPLQIPTRVFPPFNSSTADISTLVLHDEAIDSFGLNIDLVTLYDSKDAASGNETSSENIIDDFWTMGLDEAPEPAPTASCYAMDNSSSDEIIRAKPSHKKQPYIKTRTQIRVSDQTHIFNRRAYVKKHKALKAKACGFQPNKPDKPLDFDQCNRTYAQNGNWETVLHLQVPSSTNEGEYETQWAYAPYLSSLQSASGFKDFVRVPVTRQVCDQNVTRAAAKLREYFVNTDQEFMNVTWHLSFTGRKPNKLVTAERFRMLTPNPEANHTEHYMQSTYEQAELYNGVFGHAFYPDAHPRRKAILLATRLLISIPISVLKLMYWSSRTSSVHISIRGSWALAVSLILNSLVEVLTKVAKEDTNKDWWSAVTSLLFAAIFSWPVPILMIRTVLPMELLWPGLNEASFTRRPWFSFLSGKASHRERASARLDSRINKRIILLGYPALVLLWYFASPSRLFLIPSTMPLAETTDTTLWDSAYQFIVPLWLIGRACQVALNFRSGIFAGNYPSTIYLALFNQLITLSLLSPFLLGRDDSRLGLNASQLCDFVLVAVSTWQAIKLPRHKPELDVDDEDSR</sequence>
<evidence type="ECO:0000313" key="4">
    <source>
        <dbReference type="Proteomes" id="UP001383192"/>
    </source>
</evidence>
<comment type="caution">
    <text evidence="3">The sequence shown here is derived from an EMBL/GenBank/DDBJ whole genome shotgun (WGS) entry which is preliminary data.</text>
</comment>
<gene>
    <name evidence="3" type="ORF">VNI00_015466</name>
</gene>
<feature type="transmembrane region" description="Helical" evidence="2">
    <location>
        <begin position="469"/>
        <end position="489"/>
    </location>
</feature>
<protein>
    <submittedName>
        <fullName evidence="3">Uncharacterized protein</fullName>
    </submittedName>
</protein>
<reference evidence="3 4" key="1">
    <citation type="submission" date="2024-01" db="EMBL/GenBank/DDBJ databases">
        <title>A draft genome for a cacao thread blight-causing isolate of Paramarasmius palmivorus.</title>
        <authorList>
            <person name="Baruah I.K."/>
            <person name="Bukari Y."/>
            <person name="Amoako-Attah I."/>
            <person name="Meinhardt L.W."/>
            <person name="Bailey B.A."/>
            <person name="Cohen S.P."/>
        </authorList>
    </citation>
    <scope>NUCLEOTIDE SEQUENCE [LARGE SCALE GENOMIC DNA]</scope>
    <source>
        <strain evidence="3 4">GH-12</strain>
    </source>
</reference>
<evidence type="ECO:0000256" key="2">
    <source>
        <dbReference type="SAM" id="Phobius"/>
    </source>
</evidence>
<evidence type="ECO:0000256" key="1">
    <source>
        <dbReference type="SAM" id="MobiDB-lite"/>
    </source>
</evidence>
<evidence type="ECO:0000313" key="3">
    <source>
        <dbReference type="EMBL" id="KAK7026808.1"/>
    </source>
</evidence>
<proteinExistence type="predicted"/>
<feature type="transmembrane region" description="Helical" evidence="2">
    <location>
        <begin position="532"/>
        <end position="554"/>
    </location>
</feature>
<feature type="region of interest" description="Disordered" evidence="1">
    <location>
        <begin position="119"/>
        <end position="140"/>
    </location>
</feature>
<accession>A0AAW0BN48</accession>
<name>A0AAW0BN48_9AGAR</name>
<feature type="transmembrane region" description="Helical" evidence="2">
    <location>
        <begin position="501"/>
        <end position="520"/>
    </location>
</feature>
<keyword evidence="2" id="KW-0472">Membrane</keyword>
<keyword evidence="4" id="KW-1185">Reference proteome</keyword>